<evidence type="ECO:0000256" key="4">
    <source>
        <dbReference type="ARBA" id="ARBA00022723"/>
    </source>
</evidence>
<dbReference type="Pfam" id="PF00034">
    <property type="entry name" value="Cytochrom_C"/>
    <property type="match status" value="2"/>
</dbReference>
<gene>
    <name evidence="12" type="ORF">I6N98_01100</name>
</gene>
<protein>
    <submittedName>
        <fullName evidence="12">Cytochrome c4</fullName>
    </submittedName>
</protein>
<organism evidence="12 13">
    <name type="scientific">Spongiibacter nanhainus</name>
    <dbReference type="NCBI Taxonomy" id="2794344"/>
    <lineage>
        <taxon>Bacteria</taxon>
        <taxon>Pseudomonadati</taxon>
        <taxon>Pseudomonadota</taxon>
        <taxon>Gammaproteobacteria</taxon>
        <taxon>Cellvibrionales</taxon>
        <taxon>Spongiibacteraceae</taxon>
        <taxon>Spongiibacter</taxon>
    </lineage>
</organism>
<feature type="signal peptide" evidence="10">
    <location>
        <begin position="1"/>
        <end position="20"/>
    </location>
</feature>
<dbReference type="PANTHER" id="PTHR33751">
    <property type="entry name" value="CBB3-TYPE CYTOCHROME C OXIDASE SUBUNIT FIXP"/>
    <property type="match status" value="1"/>
</dbReference>
<comment type="subcellular location">
    <subcellularLocation>
        <location evidence="1">Periplasm</location>
    </subcellularLocation>
</comment>
<feature type="binding site" description="covalent" evidence="8">
    <location>
        <position position="35"/>
    </location>
    <ligand>
        <name>heme c</name>
        <dbReference type="ChEBI" id="CHEBI:61717"/>
        <label>1</label>
    </ligand>
</feature>
<dbReference type="PIRSF" id="PIRSF000005">
    <property type="entry name" value="Cytochrome_c4"/>
    <property type="match status" value="1"/>
</dbReference>
<dbReference type="AlphaFoldDB" id="A0A7T4UQB4"/>
<comment type="PTM">
    <text evidence="8">Binds 2 heme c groups covalently per subunit.</text>
</comment>
<keyword evidence="10" id="KW-0732">Signal</keyword>
<dbReference type="PANTHER" id="PTHR33751:SF9">
    <property type="entry name" value="CYTOCHROME C4"/>
    <property type="match status" value="1"/>
</dbReference>
<dbReference type="RefSeq" id="WP_198569992.1">
    <property type="nucleotide sequence ID" value="NZ_CP066167.1"/>
</dbReference>
<sequence>MRKPLLLLSAALLLSSGAMALEGNAAAGKAKSAPCAACHGADGNSPAPTFPKLAGQGERYLIKQIQDIKSGARPVPMMAGQTDNLSDQDIADIAAFYASKSISVGQADPALVEKGEAIYRGGIPERDVPACSACHSPTGQGMAAAGFPALGGQYAEYTVAQLKAFQAAADGREGGRDNDGETKVMRTVAFPMSDAEIEAVASFIQGLHH</sequence>
<feature type="binding site" description="covalent" evidence="8">
    <location>
        <position position="131"/>
    </location>
    <ligand>
        <name>heme c</name>
        <dbReference type="ChEBI" id="CHEBI:61717"/>
        <label>2</label>
    </ligand>
</feature>
<evidence type="ECO:0000256" key="10">
    <source>
        <dbReference type="SAM" id="SignalP"/>
    </source>
</evidence>
<dbReference type="GO" id="GO:0005506">
    <property type="term" value="F:iron ion binding"/>
    <property type="evidence" value="ECO:0007669"/>
    <property type="project" value="InterPro"/>
</dbReference>
<dbReference type="InterPro" id="IPR036909">
    <property type="entry name" value="Cyt_c-like_dom_sf"/>
</dbReference>
<proteinExistence type="predicted"/>
<dbReference type="EMBL" id="CP066167">
    <property type="protein sequence ID" value="QQD18501.1"/>
    <property type="molecule type" value="Genomic_DNA"/>
</dbReference>
<dbReference type="InterPro" id="IPR050597">
    <property type="entry name" value="Cytochrome_c_Oxidase_Subunit"/>
</dbReference>
<dbReference type="GO" id="GO:0020037">
    <property type="term" value="F:heme binding"/>
    <property type="evidence" value="ECO:0007669"/>
    <property type="project" value="InterPro"/>
</dbReference>
<evidence type="ECO:0000256" key="1">
    <source>
        <dbReference type="ARBA" id="ARBA00004418"/>
    </source>
</evidence>
<keyword evidence="6" id="KW-0249">Electron transport</keyword>
<keyword evidence="2" id="KW-0813">Transport</keyword>
<evidence type="ECO:0000259" key="11">
    <source>
        <dbReference type="PROSITE" id="PS51007"/>
    </source>
</evidence>
<dbReference type="KEGG" id="snan:I6N98_01100"/>
<evidence type="ECO:0000256" key="2">
    <source>
        <dbReference type="ARBA" id="ARBA00022448"/>
    </source>
</evidence>
<dbReference type="GO" id="GO:0009055">
    <property type="term" value="F:electron transfer activity"/>
    <property type="evidence" value="ECO:0007669"/>
    <property type="project" value="InterPro"/>
</dbReference>
<feature type="domain" description="Cytochrome c" evidence="11">
    <location>
        <begin position="110"/>
        <end position="208"/>
    </location>
</feature>
<keyword evidence="3 8" id="KW-0349">Heme</keyword>
<feature type="binding site" description="axial binding residue" evidence="9">
    <location>
        <position position="39"/>
    </location>
    <ligand>
        <name>heme c</name>
        <dbReference type="ChEBI" id="CHEBI:61717"/>
        <label>1</label>
    </ligand>
    <ligandPart>
        <name>Fe</name>
        <dbReference type="ChEBI" id="CHEBI:18248"/>
    </ligandPart>
</feature>
<dbReference type="GO" id="GO:0042597">
    <property type="term" value="C:periplasmic space"/>
    <property type="evidence" value="ECO:0007669"/>
    <property type="project" value="UniProtKB-SubCell"/>
</dbReference>
<feature type="binding site" description="axial binding residue" evidence="9">
    <location>
        <position position="185"/>
    </location>
    <ligand>
        <name>heme c</name>
        <dbReference type="ChEBI" id="CHEBI:61717"/>
        <label>2</label>
    </ligand>
    <ligandPart>
        <name>Fe</name>
        <dbReference type="ChEBI" id="CHEBI:18248"/>
    </ligandPart>
</feature>
<keyword evidence="4 9" id="KW-0479">Metal-binding</keyword>
<evidence type="ECO:0000256" key="8">
    <source>
        <dbReference type="PIRSR" id="PIRSR000005-1"/>
    </source>
</evidence>
<dbReference type="Gene3D" id="1.10.760.10">
    <property type="entry name" value="Cytochrome c-like domain"/>
    <property type="match status" value="2"/>
</dbReference>
<keyword evidence="13" id="KW-1185">Reference proteome</keyword>
<feature type="binding site" description="covalent" evidence="8">
    <location>
        <position position="38"/>
    </location>
    <ligand>
        <name>heme c</name>
        <dbReference type="ChEBI" id="CHEBI:61717"/>
        <label>1</label>
    </ligand>
</feature>
<dbReference type="Proteomes" id="UP000596063">
    <property type="component" value="Chromosome"/>
</dbReference>
<feature type="chain" id="PRO_5032419081" evidence="10">
    <location>
        <begin position="21"/>
        <end position="209"/>
    </location>
</feature>
<evidence type="ECO:0000313" key="13">
    <source>
        <dbReference type="Proteomes" id="UP000596063"/>
    </source>
</evidence>
<evidence type="ECO:0000256" key="3">
    <source>
        <dbReference type="ARBA" id="ARBA00022617"/>
    </source>
</evidence>
<accession>A0A7T4UQB4</accession>
<name>A0A7T4UQB4_9GAMM</name>
<keyword evidence="5" id="KW-0574">Periplasm</keyword>
<dbReference type="PROSITE" id="PS51007">
    <property type="entry name" value="CYTC"/>
    <property type="match status" value="2"/>
</dbReference>
<dbReference type="SUPFAM" id="SSF46626">
    <property type="entry name" value="Cytochrome c"/>
    <property type="match status" value="2"/>
</dbReference>
<evidence type="ECO:0000256" key="5">
    <source>
        <dbReference type="ARBA" id="ARBA00022764"/>
    </source>
</evidence>
<keyword evidence="7 9" id="KW-0408">Iron</keyword>
<reference evidence="12 13" key="1">
    <citation type="submission" date="2020-12" db="EMBL/GenBank/DDBJ databases">
        <authorList>
            <person name="Shan Y."/>
        </authorList>
    </citation>
    <scope>NUCLEOTIDE SEQUENCE [LARGE SCALE GENOMIC DNA]</scope>
    <source>
        <strain evidence="13">csc3.9</strain>
    </source>
</reference>
<feature type="binding site" description="axial binding residue" evidence="9">
    <location>
        <position position="78"/>
    </location>
    <ligand>
        <name>heme c</name>
        <dbReference type="ChEBI" id="CHEBI:61717"/>
        <label>1</label>
    </ligand>
    <ligandPart>
        <name>Fe</name>
        <dbReference type="ChEBI" id="CHEBI:18248"/>
    </ligandPart>
</feature>
<dbReference type="InterPro" id="IPR024167">
    <property type="entry name" value="Cytochrome_c4-like"/>
</dbReference>
<evidence type="ECO:0000313" key="12">
    <source>
        <dbReference type="EMBL" id="QQD18501.1"/>
    </source>
</evidence>
<evidence type="ECO:0000256" key="6">
    <source>
        <dbReference type="ARBA" id="ARBA00022982"/>
    </source>
</evidence>
<feature type="binding site" description="covalent" evidence="8">
    <location>
        <position position="134"/>
    </location>
    <ligand>
        <name>heme c</name>
        <dbReference type="ChEBI" id="CHEBI:61717"/>
        <label>2</label>
    </ligand>
</feature>
<evidence type="ECO:0000256" key="9">
    <source>
        <dbReference type="PIRSR" id="PIRSR000005-2"/>
    </source>
</evidence>
<feature type="domain" description="Cytochrome c" evidence="11">
    <location>
        <begin position="23"/>
        <end position="101"/>
    </location>
</feature>
<feature type="binding site" description="axial binding residue" evidence="9">
    <location>
        <position position="135"/>
    </location>
    <ligand>
        <name>heme c</name>
        <dbReference type="ChEBI" id="CHEBI:61717"/>
        <label>2</label>
    </ligand>
    <ligandPart>
        <name>Fe</name>
        <dbReference type="ChEBI" id="CHEBI:18248"/>
    </ligandPart>
</feature>
<dbReference type="InterPro" id="IPR009056">
    <property type="entry name" value="Cyt_c-like_dom"/>
</dbReference>
<evidence type="ECO:0000256" key="7">
    <source>
        <dbReference type="ARBA" id="ARBA00023004"/>
    </source>
</evidence>